<protein>
    <submittedName>
        <fullName evidence="1">Nadh-ubiquinone oxidoreductase kDa subunit</fullName>
    </submittedName>
</protein>
<reference evidence="2" key="1">
    <citation type="submission" date="2017-03" db="EMBL/GenBank/DDBJ databases">
        <authorList>
            <person name="Sharma R."/>
            <person name="Thines M."/>
        </authorList>
    </citation>
    <scope>NUCLEOTIDE SEQUENCE [LARGE SCALE GENOMIC DNA]</scope>
</reference>
<evidence type="ECO:0000313" key="1">
    <source>
        <dbReference type="EMBL" id="SLM34809.1"/>
    </source>
</evidence>
<keyword evidence="2" id="KW-1185">Reference proteome</keyword>
<evidence type="ECO:0000313" key="2">
    <source>
        <dbReference type="Proteomes" id="UP000192927"/>
    </source>
</evidence>
<accession>A0A1W5CVX1</accession>
<dbReference type="Proteomes" id="UP000192927">
    <property type="component" value="Unassembled WGS sequence"/>
</dbReference>
<dbReference type="AlphaFoldDB" id="A0A1W5CVX1"/>
<sequence length="75" mass="8553">MSSPRFFAQPFRYIRWASHENPAIFYSAVVGSIGPPLLVIVPPIRHYFGDGPREQIPLTYPIPRGPRKIPEGYDD</sequence>
<dbReference type="CDD" id="cd22903">
    <property type="entry name" value="NI9M"/>
    <property type="match status" value="1"/>
</dbReference>
<dbReference type="PANTHER" id="PTHR38488:SF1">
    <property type="entry name" value="OXIDOREDUCTASE 9.5 KDA SUBUNIT, PUTATIVE (AFU_ORTHOLOGUE AFUA_5G08980)-RELATED"/>
    <property type="match status" value="1"/>
</dbReference>
<dbReference type="InterPro" id="IPR039961">
    <property type="entry name" value="Nuo9.5"/>
</dbReference>
<dbReference type="PANTHER" id="PTHR38488">
    <property type="entry name" value="OXIDOREDUCTASE 9.5 KDA SUBUNIT, PUTATIVE (AFU_ORTHOLOGUE AFUA_5G08980)-RELATED"/>
    <property type="match status" value="1"/>
</dbReference>
<organism evidence="1 2">
    <name type="scientific">Lasallia pustulata</name>
    <dbReference type="NCBI Taxonomy" id="136370"/>
    <lineage>
        <taxon>Eukaryota</taxon>
        <taxon>Fungi</taxon>
        <taxon>Dikarya</taxon>
        <taxon>Ascomycota</taxon>
        <taxon>Pezizomycotina</taxon>
        <taxon>Lecanoromycetes</taxon>
        <taxon>OSLEUM clade</taxon>
        <taxon>Umbilicariomycetidae</taxon>
        <taxon>Umbilicariales</taxon>
        <taxon>Umbilicariaceae</taxon>
        <taxon>Lasallia</taxon>
    </lineage>
</organism>
<dbReference type="EMBL" id="FWEW01000417">
    <property type="protein sequence ID" value="SLM34809.1"/>
    <property type="molecule type" value="Genomic_DNA"/>
</dbReference>
<proteinExistence type="predicted"/>
<name>A0A1W5CVX1_9LECA</name>
<keyword evidence="1" id="KW-0830">Ubiquinone</keyword>